<comment type="caution">
    <text evidence="2">The sequence shown here is derived from an EMBL/GenBank/DDBJ whole genome shotgun (WGS) entry which is preliminary data.</text>
</comment>
<dbReference type="Gene3D" id="3.30.1310.10">
    <property type="entry name" value="Nucleoid-associated protein YbaB-like domain"/>
    <property type="match status" value="1"/>
</dbReference>
<keyword evidence="2" id="KW-0238">DNA-binding</keyword>
<dbReference type="InterPro" id="IPR004401">
    <property type="entry name" value="YbaB/EbfC"/>
</dbReference>
<evidence type="ECO:0000313" key="3">
    <source>
        <dbReference type="Proteomes" id="UP000317303"/>
    </source>
</evidence>
<dbReference type="SUPFAM" id="SSF82607">
    <property type="entry name" value="YbaB-like"/>
    <property type="match status" value="1"/>
</dbReference>
<dbReference type="Proteomes" id="UP000317303">
    <property type="component" value="Unassembled WGS sequence"/>
</dbReference>
<feature type="compositionally biased region" description="Pro residues" evidence="1">
    <location>
        <begin position="128"/>
        <end position="142"/>
    </location>
</feature>
<evidence type="ECO:0000256" key="1">
    <source>
        <dbReference type="SAM" id="MobiDB-lite"/>
    </source>
</evidence>
<dbReference type="EMBL" id="VLJV01000001">
    <property type="protein sequence ID" value="TWH18514.1"/>
    <property type="molecule type" value="Genomic_DNA"/>
</dbReference>
<evidence type="ECO:0000313" key="2">
    <source>
        <dbReference type="EMBL" id="TWH18514.1"/>
    </source>
</evidence>
<dbReference type="GO" id="GO:0003677">
    <property type="term" value="F:DNA binding"/>
    <property type="evidence" value="ECO:0007669"/>
    <property type="project" value="UniProtKB-KW"/>
</dbReference>
<feature type="compositionally biased region" description="Basic and acidic residues" evidence="1">
    <location>
        <begin position="166"/>
        <end position="179"/>
    </location>
</feature>
<reference evidence="2 3" key="1">
    <citation type="submission" date="2019-07" db="EMBL/GenBank/DDBJ databases">
        <title>R&amp;d 2014.</title>
        <authorList>
            <person name="Klenk H.-P."/>
        </authorList>
    </citation>
    <scope>NUCLEOTIDE SEQUENCE [LARGE SCALE GENOMIC DNA]</scope>
    <source>
        <strain evidence="2 3">DSM 43194</strain>
    </source>
</reference>
<proteinExistence type="predicted"/>
<gene>
    <name evidence="2" type="ORF">JD82_00332</name>
</gene>
<dbReference type="RefSeq" id="WP_084705852.1">
    <property type="nucleotide sequence ID" value="NZ_JOIJ01000008.1"/>
</dbReference>
<dbReference type="OrthoDB" id="3637045at2"/>
<name>A0A660C805_9PSEU</name>
<protein>
    <submittedName>
        <fullName evidence="2">YbaB/EbfC DNA-binding family protein</fullName>
    </submittedName>
</protein>
<dbReference type="AlphaFoldDB" id="A0A660C805"/>
<dbReference type="InterPro" id="IPR036894">
    <property type="entry name" value="YbaB-like_sf"/>
</dbReference>
<accession>A0A660C805</accession>
<dbReference type="Pfam" id="PF02575">
    <property type="entry name" value="YbaB_DNA_bd"/>
    <property type="match status" value="1"/>
</dbReference>
<sequence>MTDPGEQLMRRIEAIDTAAADNARAAEAYQRVTEELAEATGTATSPDGVVTVVARADGSVERVTFGDGVQRIAPGDLSASVTHTIAQARYAAARAQAEIVRRGFGDSELLDRVLEADAHVFGDRRPADPGPPPMPQGPPPGAPSGQPWDEPADRSWGQPAGRGARRAPEPHGRPERGPFERGPSGRHRGRHQLEPEPEDYSQLSYLRHGR</sequence>
<organism evidence="2 3">
    <name type="scientific">Prauserella rugosa</name>
    <dbReference type="NCBI Taxonomy" id="43354"/>
    <lineage>
        <taxon>Bacteria</taxon>
        <taxon>Bacillati</taxon>
        <taxon>Actinomycetota</taxon>
        <taxon>Actinomycetes</taxon>
        <taxon>Pseudonocardiales</taxon>
        <taxon>Pseudonocardiaceae</taxon>
        <taxon>Prauserella</taxon>
    </lineage>
</organism>
<keyword evidence="3" id="KW-1185">Reference proteome</keyword>
<feature type="region of interest" description="Disordered" evidence="1">
    <location>
        <begin position="122"/>
        <end position="210"/>
    </location>
</feature>